<keyword evidence="7" id="KW-1185">Reference proteome</keyword>
<name>A0AAV9HT12_9PEZI</name>
<proteinExistence type="predicted"/>
<evidence type="ECO:0000256" key="1">
    <source>
        <dbReference type="ARBA" id="ARBA00022737"/>
    </source>
</evidence>
<dbReference type="InterPro" id="IPR000845">
    <property type="entry name" value="Nucleoside_phosphorylase_d"/>
</dbReference>
<feature type="region of interest" description="Disordered" evidence="3">
    <location>
        <begin position="1755"/>
        <end position="1827"/>
    </location>
</feature>
<dbReference type="Pfam" id="PF01048">
    <property type="entry name" value="PNP_UDP_1"/>
    <property type="match status" value="1"/>
</dbReference>
<comment type="caution">
    <text evidence="6">The sequence shown here is derived from an EMBL/GenBank/DDBJ whole genome shotgun (WGS) entry which is preliminary data.</text>
</comment>
<feature type="compositionally biased region" description="Polar residues" evidence="3">
    <location>
        <begin position="1331"/>
        <end position="1351"/>
    </location>
</feature>
<evidence type="ECO:0000259" key="4">
    <source>
        <dbReference type="Pfam" id="PF01048"/>
    </source>
</evidence>
<dbReference type="InterPro" id="IPR027417">
    <property type="entry name" value="P-loop_NTPase"/>
</dbReference>
<dbReference type="GO" id="GO:0003824">
    <property type="term" value="F:catalytic activity"/>
    <property type="evidence" value="ECO:0007669"/>
    <property type="project" value="InterPro"/>
</dbReference>
<keyword evidence="1" id="KW-0677">Repeat</keyword>
<feature type="compositionally biased region" description="Low complexity" evidence="3">
    <location>
        <begin position="1227"/>
        <end position="1249"/>
    </location>
</feature>
<dbReference type="GO" id="GO:0009116">
    <property type="term" value="P:nucleoside metabolic process"/>
    <property type="evidence" value="ECO:0007669"/>
    <property type="project" value="InterPro"/>
</dbReference>
<dbReference type="InterPro" id="IPR035994">
    <property type="entry name" value="Nucleoside_phosphorylase_sf"/>
</dbReference>
<protein>
    <submittedName>
        <fullName evidence="6">Uncharacterized protein</fullName>
    </submittedName>
</protein>
<evidence type="ECO:0000256" key="3">
    <source>
        <dbReference type="SAM" id="MobiDB-lite"/>
    </source>
</evidence>
<feature type="domain" description="Nephrocystin 3-like N-terminal" evidence="5">
    <location>
        <begin position="409"/>
        <end position="543"/>
    </location>
</feature>
<dbReference type="PANTHER" id="PTHR46082:SF11">
    <property type="entry name" value="AAA+ ATPASE DOMAIN-CONTAINING PROTEIN-RELATED"/>
    <property type="match status" value="1"/>
</dbReference>
<feature type="region of interest" description="Disordered" evidence="3">
    <location>
        <begin position="1298"/>
        <end position="1364"/>
    </location>
</feature>
<dbReference type="SUPFAM" id="SSF53167">
    <property type="entry name" value="Purine and uridine phosphorylases"/>
    <property type="match status" value="1"/>
</dbReference>
<organism evidence="6 7">
    <name type="scientific">Cladorrhinum samala</name>
    <dbReference type="NCBI Taxonomy" id="585594"/>
    <lineage>
        <taxon>Eukaryota</taxon>
        <taxon>Fungi</taxon>
        <taxon>Dikarya</taxon>
        <taxon>Ascomycota</taxon>
        <taxon>Pezizomycotina</taxon>
        <taxon>Sordariomycetes</taxon>
        <taxon>Sordariomycetidae</taxon>
        <taxon>Sordariales</taxon>
        <taxon>Podosporaceae</taxon>
        <taxon>Cladorrhinum</taxon>
    </lineage>
</organism>
<evidence type="ECO:0000259" key="5">
    <source>
        <dbReference type="Pfam" id="PF24883"/>
    </source>
</evidence>
<evidence type="ECO:0000256" key="2">
    <source>
        <dbReference type="SAM" id="Coils"/>
    </source>
</evidence>
<dbReference type="EMBL" id="MU864962">
    <property type="protein sequence ID" value="KAK4463184.1"/>
    <property type="molecule type" value="Genomic_DNA"/>
</dbReference>
<gene>
    <name evidence="6" type="ORF">QBC42DRAFT_250727</name>
</gene>
<feature type="compositionally biased region" description="Low complexity" evidence="3">
    <location>
        <begin position="1761"/>
        <end position="1781"/>
    </location>
</feature>
<evidence type="ECO:0000313" key="6">
    <source>
        <dbReference type="EMBL" id="KAK4463184.1"/>
    </source>
</evidence>
<dbReference type="Pfam" id="PF24883">
    <property type="entry name" value="NPHP3_N"/>
    <property type="match status" value="1"/>
</dbReference>
<evidence type="ECO:0000313" key="7">
    <source>
        <dbReference type="Proteomes" id="UP001321749"/>
    </source>
</evidence>
<accession>A0AAV9HT12</accession>
<keyword evidence="2" id="KW-0175">Coiled coil</keyword>
<feature type="coiled-coil region" evidence="2">
    <location>
        <begin position="342"/>
        <end position="378"/>
    </location>
</feature>
<feature type="region of interest" description="Disordered" evidence="3">
    <location>
        <begin position="1378"/>
        <end position="1411"/>
    </location>
</feature>
<dbReference type="InterPro" id="IPR053137">
    <property type="entry name" value="NLR-like"/>
</dbReference>
<feature type="region of interest" description="Disordered" evidence="3">
    <location>
        <begin position="1214"/>
        <end position="1249"/>
    </location>
</feature>
<dbReference type="PANTHER" id="PTHR46082">
    <property type="entry name" value="ATP/GTP-BINDING PROTEIN-RELATED"/>
    <property type="match status" value="1"/>
</dbReference>
<dbReference type="Gene3D" id="3.40.50.1580">
    <property type="entry name" value="Nucleoside phosphorylase domain"/>
    <property type="match status" value="1"/>
</dbReference>
<feature type="compositionally biased region" description="Acidic residues" evidence="3">
    <location>
        <begin position="1805"/>
        <end position="1814"/>
    </location>
</feature>
<feature type="compositionally biased region" description="Low complexity" evidence="3">
    <location>
        <begin position="1303"/>
        <end position="1318"/>
    </location>
</feature>
<dbReference type="Gene3D" id="3.40.50.300">
    <property type="entry name" value="P-loop containing nucleotide triphosphate hydrolases"/>
    <property type="match status" value="1"/>
</dbReference>
<sequence length="1930" mass="215197">MASSRVRPKKLSYDAYTVGWVAVLPCEIDAARLLLENVHQRLPKANNDNNTYILGDVEGHNVVLAFPGLGQMGISAATHVATNMVRTFKKIRFALLVGVAGGAPGAPDQEDPLKDIRLGDVVVSCPLGGQACVIQADFGKQVEPFEFIIKSYMNNPPSLLLSAVNALSSDHRFGEGEMMTFIQDSDETARAKGIKGHSFPGWENDQLFKASYSHFSPKDADCSACDAKKVEIRLTRDSDRPAVHYGPIASGNSVVRSSKYRDRMRAQHGILCFEMEAAGLMNNFPCLVIRGICDYSDDHKNKLWQPYAATTAAAYARDLLRVIEPEEVSGQELASDVLKTEVQGIHQEFREFNRNYKEVEAEKKVREAQRQQEKEDEKYLATLEALRTDISPKNDMSHALMKQKQPHPGTCRWFFGQREFRKWVAQETEHPILWLYGAPGAGKTVLCTAAIQWVKEHKGKHTTVFSYITDNTEFSRFQFLWNLASQLLDNLKGSLSQLSGPPNLEAFLRLRWEDSASLERLISLLLDVLPSTYIFIDGLDEAEGYVLRHYPVAPSVSTLVVASNDGSISLPPATNCPDCGTTNCTTGSCHSRLKKLDNDMNRTLAFLYAEMAQRRDKVRLWCSSQYTGSTRTWMHSCSGPRQHTPTHPLDLVQEFPLTVHNTKEDMLDYLTSAIPSGASEEEKDAVNKLLTPQIETNLKGSFLWASLLRDDMTRVEDASDLLEILENEQLPKQVDDYFEKHIQRIKVEELHGTGGRKKPPTWKIVLSLVVYAKRPLLRSEIIDAVAIMRTRESENLNTRVKVWYETILRACKSLIKVLAVGKTGQADPIITVNDGAVRSFLLSRSASAGKEGDDQLVDHTIIRDCCYRYLMQPKYAAMLRKISPSQFETVEPAENISTHRLLLYAAKYWHQHFDSANGKLDVSLSSSSSGQQMLDQVLRFLQSSNFVTCVQVQSLFVDGHFAQRFDAITDRAVSARRVFPNWLCGGHSFNQYYEFMSEWSELLQGGLTSNFNGELERCFWPTLGSESFLSRNRGRYECQVLEAKQPCELTTSTSDGISQPCEPRCWVQKISQDRLQVTSCLVSTEPSTSTPTLFLEHWTLGEKHSDKAETQTLKYDGRPIDINKYHTPCSKPIPLIPSISCLVPPDGVQIFPGSAIARIGPKFFTGVGPAQPEANSNKPATTSITHLDSQIGEYWEDICSRNDILVTCRRRVPRSSGRGAGERFFSSDESSSNELSSLDESASSDESSSLDIAHIKRSRIRRAQIDDKLERLKAMRKLLARTSARRAGLRTEDLELAHESLSDSDSNSSVSSKATSGSFGLLSDPGGGAVSESNSMDIDPNTPTYSPAQQDSSDEAEGGFGKPASIASGGFSAGYASSNDGSVRSFSSRSRSESDGESIAGFSAQSETSHNDEAVAEALGNPTNLGESQYNVAIRGPDPDPYCTVCEDDLPRRRYTCNLCKVSICRRCVGQARKWCANSQHQLFDMIHDKAVGAILRPEFAVEQEIRIFRSRNNGAKVERVLFKFQDRLNVMLHDSPPVIHPQHPLVVWPLSGTKLLFANFERDSYFIQNIGSTERGARPICVNLSFSPCGTMLRVAKVEATLASAPTTPSAFEDYFESMFPDELKEALLEAGAEPESDVDSDGDRVLKVKIDPDKITMPGGGVKTKRRCLHLKLRVMILKLSPKKPARSEPSLAGSVTLDVRCGVRPLVHQLPFSFTWDDRRDRLYCTVSGSRLRVYRVDLAGIVRRFAENQPGKDCVHTTTNNNNKRPNRTTAAAAAGGKRTHDGIEKNNKKKKKNDNIKREEEEEEEEEEKEQEKKEQGKKEEAVVLTPKETVFLPRSARMRSVQFLPASLLGPDGNKAAVVVGPRYGKQPRPGFCLYLDEEKDLGEWVSPEDKEDDESEASFGGRRTLGSLYERFDMDEDCDIIPL</sequence>
<reference evidence="6" key="2">
    <citation type="submission" date="2023-06" db="EMBL/GenBank/DDBJ databases">
        <authorList>
            <consortium name="Lawrence Berkeley National Laboratory"/>
            <person name="Mondo S.J."/>
            <person name="Hensen N."/>
            <person name="Bonometti L."/>
            <person name="Westerberg I."/>
            <person name="Brannstrom I.O."/>
            <person name="Guillou S."/>
            <person name="Cros-Aarteil S."/>
            <person name="Calhoun S."/>
            <person name="Haridas S."/>
            <person name="Kuo A."/>
            <person name="Pangilinan J."/>
            <person name="Riley R."/>
            <person name="Labutti K."/>
            <person name="Andreopoulos B."/>
            <person name="Lipzen A."/>
            <person name="Chen C."/>
            <person name="Yanf M."/>
            <person name="Daum C."/>
            <person name="Ng V."/>
            <person name="Clum A."/>
            <person name="Steindorff A."/>
            <person name="Ohm R."/>
            <person name="Martin F."/>
            <person name="Silar P."/>
            <person name="Natvig D."/>
            <person name="Lalanne C."/>
            <person name="Gautier V."/>
            <person name="Ament-Velasquez S.L."/>
            <person name="Kruys A."/>
            <person name="Hutchinson M.I."/>
            <person name="Powell A.J."/>
            <person name="Barry K."/>
            <person name="Miller A.N."/>
            <person name="Grigoriev I.V."/>
            <person name="Debuchy R."/>
            <person name="Gladieux P."/>
            <person name="Thoren M.H."/>
            <person name="Johannesson H."/>
        </authorList>
    </citation>
    <scope>NUCLEOTIDE SEQUENCE</scope>
    <source>
        <strain evidence="6">PSN324</strain>
    </source>
</reference>
<reference evidence="6" key="1">
    <citation type="journal article" date="2023" name="Mol. Phylogenet. Evol.">
        <title>Genome-scale phylogeny and comparative genomics of the fungal order Sordariales.</title>
        <authorList>
            <person name="Hensen N."/>
            <person name="Bonometti L."/>
            <person name="Westerberg I."/>
            <person name="Brannstrom I.O."/>
            <person name="Guillou S."/>
            <person name="Cros-Aarteil S."/>
            <person name="Calhoun S."/>
            <person name="Haridas S."/>
            <person name="Kuo A."/>
            <person name="Mondo S."/>
            <person name="Pangilinan J."/>
            <person name="Riley R."/>
            <person name="LaButti K."/>
            <person name="Andreopoulos B."/>
            <person name="Lipzen A."/>
            <person name="Chen C."/>
            <person name="Yan M."/>
            <person name="Daum C."/>
            <person name="Ng V."/>
            <person name="Clum A."/>
            <person name="Steindorff A."/>
            <person name="Ohm R.A."/>
            <person name="Martin F."/>
            <person name="Silar P."/>
            <person name="Natvig D.O."/>
            <person name="Lalanne C."/>
            <person name="Gautier V."/>
            <person name="Ament-Velasquez S.L."/>
            <person name="Kruys A."/>
            <person name="Hutchinson M.I."/>
            <person name="Powell A.J."/>
            <person name="Barry K."/>
            <person name="Miller A.N."/>
            <person name="Grigoriev I.V."/>
            <person name="Debuchy R."/>
            <person name="Gladieux P."/>
            <person name="Hiltunen Thoren M."/>
            <person name="Johannesson H."/>
        </authorList>
    </citation>
    <scope>NUCLEOTIDE SEQUENCE</scope>
    <source>
        <strain evidence="6">PSN324</strain>
    </source>
</reference>
<dbReference type="SUPFAM" id="SSF52540">
    <property type="entry name" value="P-loop containing nucleoside triphosphate hydrolases"/>
    <property type="match status" value="1"/>
</dbReference>
<feature type="domain" description="Nucleoside phosphorylase" evidence="4">
    <location>
        <begin position="47"/>
        <end position="313"/>
    </location>
</feature>
<feature type="compositionally biased region" description="Low complexity" evidence="3">
    <location>
        <begin position="1378"/>
        <end position="1389"/>
    </location>
</feature>
<dbReference type="Proteomes" id="UP001321749">
    <property type="component" value="Unassembled WGS sequence"/>
</dbReference>
<feature type="compositionally biased region" description="Basic and acidic residues" evidence="3">
    <location>
        <begin position="1815"/>
        <end position="1827"/>
    </location>
</feature>
<dbReference type="InterPro" id="IPR056884">
    <property type="entry name" value="NPHP3-like_N"/>
</dbReference>